<gene>
    <name evidence="3" type="ORF">NT6N_05010</name>
</gene>
<protein>
    <recommendedName>
        <fullName evidence="2">Ice-binding protein C-terminal domain-containing protein</fullName>
    </recommendedName>
</protein>
<evidence type="ECO:0000256" key="1">
    <source>
        <dbReference type="SAM" id="SignalP"/>
    </source>
</evidence>
<dbReference type="AlphaFoldDB" id="A0AAT9FHJ9"/>
<dbReference type="Pfam" id="PF07589">
    <property type="entry name" value="PEP-CTERM"/>
    <property type="match status" value="1"/>
</dbReference>
<proteinExistence type="predicted"/>
<evidence type="ECO:0000313" key="3">
    <source>
        <dbReference type="EMBL" id="BDS05461.1"/>
    </source>
</evidence>
<sequence>MKLKTITTLAVASLGISAAQAATVTWQGGTGNWLGNANWDVGGAANQNVPDQTANDDNIVISTGDITYNPGGDLGLNWGGSNLTLAGGSVTQTVTNWTRFTGSGTFMVSGGIFTTSSTNVQFGESSVDSASLIITSGAFNHVGAGEFKVRNGNTVTVDGGSLSSRFFSIGDFGGSNIDLLSGSINLTDGSIGNNGIFTSGGSDSINFSTGSTGVFHVGNINVADATAAYLASDKVRVNGDTNDALLQVISDGAGGVNISVVPEPSSAALLGLGGLALILRRRK</sequence>
<feature type="signal peptide" evidence="1">
    <location>
        <begin position="1"/>
        <end position="21"/>
    </location>
</feature>
<evidence type="ECO:0000259" key="2">
    <source>
        <dbReference type="Pfam" id="PF07589"/>
    </source>
</evidence>
<dbReference type="NCBIfam" id="TIGR02595">
    <property type="entry name" value="PEP_CTERM"/>
    <property type="match status" value="1"/>
</dbReference>
<feature type="domain" description="Ice-binding protein C-terminal" evidence="2">
    <location>
        <begin position="261"/>
        <end position="282"/>
    </location>
</feature>
<dbReference type="EMBL" id="AP026866">
    <property type="protein sequence ID" value="BDS05461.1"/>
    <property type="molecule type" value="Genomic_DNA"/>
</dbReference>
<dbReference type="InterPro" id="IPR013424">
    <property type="entry name" value="Ice-binding_C"/>
</dbReference>
<dbReference type="KEGG" id="osu:NT6N_05010"/>
<keyword evidence="1" id="KW-0732">Signal</keyword>
<accession>A0AAT9FHJ9</accession>
<feature type="chain" id="PRO_5043815190" description="Ice-binding protein C-terminal domain-containing protein" evidence="1">
    <location>
        <begin position="22"/>
        <end position="283"/>
    </location>
</feature>
<reference evidence="3" key="1">
    <citation type="submission" date="2024-07" db="EMBL/GenBank/DDBJ databases">
        <title>Complete genome sequence of Verrucomicrobiaceae bacterium NT6N.</title>
        <authorList>
            <person name="Huang C."/>
            <person name="Takami H."/>
            <person name="Hamasaki K."/>
        </authorList>
    </citation>
    <scope>NUCLEOTIDE SEQUENCE</scope>
    <source>
        <strain evidence="3">NT6N</strain>
    </source>
</reference>
<name>A0AAT9FHJ9_9BACT</name>
<organism evidence="3">
    <name type="scientific">Oceaniferula spumae</name>
    <dbReference type="NCBI Taxonomy" id="2979115"/>
    <lineage>
        <taxon>Bacteria</taxon>
        <taxon>Pseudomonadati</taxon>
        <taxon>Verrucomicrobiota</taxon>
        <taxon>Verrucomicrobiia</taxon>
        <taxon>Verrucomicrobiales</taxon>
        <taxon>Verrucomicrobiaceae</taxon>
        <taxon>Oceaniferula</taxon>
    </lineage>
</organism>